<reference evidence="2 3" key="1">
    <citation type="journal article" date="2016" name="Nat. Commun.">
        <title>Thousands of microbial genomes shed light on interconnected biogeochemical processes in an aquifer system.</title>
        <authorList>
            <person name="Anantharaman K."/>
            <person name="Brown C.T."/>
            <person name="Hug L.A."/>
            <person name="Sharon I."/>
            <person name="Castelle C.J."/>
            <person name="Probst A.J."/>
            <person name="Thomas B.C."/>
            <person name="Singh A."/>
            <person name="Wilkins M.J."/>
            <person name="Karaoz U."/>
            <person name="Brodie E.L."/>
            <person name="Williams K.H."/>
            <person name="Hubbard S.S."/>
            <person name="Banfield J.F."/>
        </authorList>
    </citation>
    <scope>NUCLEOTIDE SEQUENCE [LARGE SCALE GENOMIC DNA]</scope>
</reference>
<proteinExistence type="predicted"/>
<comment type="caution">
    <text evidence="2">The sequence shown here is derived from an EMBL/GenBank/DDBJ whole genome shotgun (WGS) entry which is preliminary data.</text>
</comment>
<keyword evidence="1" id="KW-0732">Signal</keyword>
<evidence type="ECO:0000313" key="3">
    <source>
        <dbReference type="Proteomes" id="UP000179251"/>
    </source>
</evidence>
<dbReference type="AlphaFoldDB" id="A0A1F5VFF2"/>
<feature type="chain" id="PRO_5009521941" evidence="1">
    <location>
        <begin position="37"/>
        <end position="390"/>
    </location>
</feature>
<dbReference type="EMBL" id="MFHD01000022">
    <property type="protein sequence ID" value="OGF62144.1"/>
    <property type="molecule type" value="Genomic_DNA"/>
</dbReference>
<sequence>MPTILTKRNICKISISLLGFSFLLIFSLFSAQTAHAQFDSAPDAFTTIYGGGLTATDYLDAEFGAEVLGNTFALDAFNSVSSAVNFDIGSIISGISESFSDLSLPSGVLDSISFDKPPVPGPPIDVGLTYGSGFVLEPLISADIISTGPILTQHVDDVLLLENPIEYALVLIDLPPGFGAKEMVFNSDTGGVEIVFKREGFFVAVEPREQLAAATREISQYQTWLPPEFRSDFIVLSLDNANRLRALFGELKPDLNPAGKMFLDTSGTGQDLVLVPLESLDPTISKVTPGEVYLHEVGHLVGAIVSNSGLFPDFDIKWANIWRDAIRDNPSLKSKYFSWSPNEGFAEEFRHLIQGGGIDDLEARNFVWTVWERLRVETNLWQLIREWHKI</sequence>
<gene>
    <name evidence="2" type="ORF">A2834_02210</name>
</gene>
<protein>
    <submittedName>
        <fullName evidence="2">Uncharacterized protein</fullName>
    </submittedName>
</protein>
<organism evidence="2 3">
    <name type="scientific">Candidatus Giovannonibacteria bacterium RIFCSPHIGHO2_01_FULL_45_23</name>
    <dbReference type="NCBI Taxonomy" id="1798325"/>
    <lineage>
        <taxon>Bacteria</taxon>
        <taxon>Candidatus Giovannoniibacteriota</taxon>
    </lineage>
</organism>
<accession>A0A1F5VFF2</accession>
<dbReference type="Proteomes" id="UP000179251">
    <property type="component" value="Unassembled WGS sequence"/>
</dbReference>
<evidence type="ECO:0000256" key="1">
    <source>
        <dbReference type="SAM" id="SignalP"/>
    </source>
</evidence>
<evidence type="ECO:0000313" key="2">
    <source>
        <dbReference type="EMBL" id="OGF62144.1"/>
    </source>
</evidence>
<dbReference type="STRING" id="1798325.A2834_02210"/>
<feature type="signal peptide" evidence="1">
    <location>
        <begin position="1"/>
        <end position="36"/>
    </location>
</feature>
<name>A0A1F5VFF2_9BACT</name>